<dbReference type="SUPFAM" id="SSF50630">
    <property type="entry name" value="Acid proteases"/>
    <property type="match status" value="1"/>
</dbReference>
<name>A0ABQ5FIL9_9ASTR</name>
<dbReference type="Proteomes" id="UP001151760">
    <property type="component" value="Unassembled WGS sequence"/>
</dbReference>
<dbReference type="EMBL" id="BQNB010017385">
    <property type="protein sequence ID" value="GJT62547.1"/>
    <property type="molecule type" value="Genomic_DNA"/>
</dbReference>
<keyword evidence="1" id="KW-0808">Transferase</keyword>
<dbReference type="GO" id="GO:0003964">
    <property type="term" value="F:RNA-directed DNA polymerase activity"/>
    <property type="evidence" value="ECO:0007669"/>
    <property type="project" value="UniProtKB-KW"/>
</dbReference>
<gene>
    <name evidence="1" type="ORF">Tco_1006080</name>
</gene>
<keyword evidence="1" id="KW-0695">RNA-directed DNA polymerase</keyword>
<protein>
    <submittedName>
        <fullName evidence="1">Reverse transcriptase domain-containing protein</fullName>
    </submittedName>
</protein>
<reference evidence="1" key="1">
    <citation type="journal article" date="2022" name="Int. J. Mol. Sci.">
        <title>Draft Genome of Tanacetum Coccineum: Genomic Comparison of Closely Related Tanacetum-Family Plants.</title>
        <authorList>
            <person name="Yamashiro T."/>
            <person name="Shiraishi A."/>
            <person name="Nakayama K."/>
            <person name="Satake H."/>
        </authorList>
    </citation>
    <scope>NUCLEOTIDE SEQUENCE</scope>
</reference>
<evidence type="ECO:0000313" key="2">
    <source>
        <dbReference type="Proteomes" id="UP001151760"/>
    </source>
</evidence>
<dbReference type="InterPro" id="IPR021109">
    <property type="entry name" value="Peptidase_aspartic_dom_sf"/>
</dbReference>
<proteinExistence type="predicted"/>
<dbReference type="CDD" id="cd00303">
    <property type="entry name" value="retropepsin_like"/>
    <property type="match status" value="1"/>
</dbReference>
<keyword evidence="2" id="KW-1185">Reference proteome</keyword>
<dbReference type="PANTHER" id="PTHR33067">
    <property type="entry name" value="RNA-DIRECTED DNA POLYMERASE-RELATED"/>
    <property type="match status" value="1"/>
</dbReference>
<accession>A0ABQ5FIL9</accession>
<evidence type="ECO:0000313" key="1">
    <source>
        <dbReference type="EMBL" id="GJT62547.1"/>
    </source>
</evidence>
<keyword evidence="1" id="KW-0548">Nucleotidyltransferase</keyword>
<sequence length="391" mass="44330">MTAKQVEDIHNFTQSLYQAWELYNDLLYKCPTHDINSHQKVNIFYKGLSTMNRQLLDSQGPIPRMTPAQALTAIQTMADHSQKWHDGTTSRNIRSSSSNDGLAALVNKLDNLGRDMKKLKESVHAIQVGCQICEGPHLDKDCPLNEEVKQVEETDNRPPYGERRQSLEELLAKHQEESARRSTEMEIEQLTKKIHSNKTPNSSSGQIKIIMANQETSVLNKLHGVSFILETESDTPDALQHQLPPKELNPGSFTLPCTIGKFNFYAMADLGASINVMPRSIFEHLHLTNLKKTNMLCEMADMSKKAPLGIFENVLVKIDKFLFPSDFVIIDNTLSETTILGRPFLATIHAEIDVFARKFSLGINEDRISFDTMRKDHNYMNPSEKKFMILA</sequence>
<reference evidence="1" key="2">
    <citation type="submission" date="2022-01" db="EMBL/GenBank/DDBJ databases">
        <authorList>
            <person name="Yamashiro T."/>
            <person name="Shiraishi A."/>
            <person name="Satake H."/>
            <person name="Nakayama K."/>
        </authorList>
    </citation>
    <scope>NUCLEOTIDE SEQUENCE</scope>
</reference>
<dbReference type="Gene3D" id="2.40.70.10">
    <property type="entry name" value="Acid Proteases"/>
    <property type="match status" value="1"/>
</dbReference>
<organism evidence="1 2">
    <name type="scientific">Tanacetum coccineum</name>
    <dbReference type="NCBI Taxonomy" id="301880"/>
    <lineage>
        <taxon>Eukaryota</taxon>
        <taxon>Viridiplantae</taxon>
        <taxon>Streptophyta</taxon>
        <taxon>Embryophyta</taxon>
        <taxon>Tracheophyta</taxon>
        <taxon>Spermatophyta</taxon>
        <taxon>Magnoliopsida</taxon>
        <taxon>eudicotyledons</taxon>
        <taxon>Gunneridae</taxon>
        <taxon>Pentapetalae</taxon>
        <taxon>asterids</taxon>
        <taxon>campanulids</taxon>
        <taxon>Asterales</taxon>
        <taxon>Asteraceae</taxon>
        <taxon>Asteroideae</taxon>
        <taxon>Anthemideae</taxon>
        <taxon>Anthemidinae</taxon>
        <taxon>Tanacetum</taxon>
    </lineage>
</organism>
<dbReference type="PANTHER" id="PTHR33067:SF36">
    <property type="match status" value="1"/>
</dbReference>
<comment type="caution">
    <text evidence="1">The sequence shown here is derived from an EMBL/GenBank/DDBJ whole genome shotgun (WGS) entry which is preliminary data.</text>
</comment>